<reference evidence="2" key="1">
    <citation type="journal article" date="2014" name="Front. Microbiol.">
        <title>High frequency of phylogenetically diverse reductive dehalogenase-homologous genes in deep subseafloor sedimentary metagenomes.</title>
        <authorList>
            <person name="Kawai M."/>
            <person name="Futagami T."/>
            <person name="Toyoda A."/>
            <person name="Takaki Y."/>
            <person name="Nishi S."/>
            <person name="Hori S."/>
            <person name="Arai W."/>
            <person name="Tsubouchi T."/>
            <person name="Morono Y."/>
            <person name="Uchiyama I."/>
            <person name="Ito T."/>
            <person name="Fujiyama A."/>
            <person name="Inagaki F."/>
            <person name="Takami H."/>
        </authorList>
    </citation>
    <scope>NUCLEOTIDE SEQUENCE</scope>
    <source>
        <strain evidence="2">Expedition CK06-06</strain>
    </source>
</reference>
<feature type="non-terminal residue" evidence="2">
    <location>
        <position position="126"/>
    </location>
</feature>
<comment type="caution">
    <text evidence="2">The sequence shown here is derived from an EMBL/GenBank/DDBJ whole genome shotgun (WGS) entry which is preliminary data.</text>
</comment>
<protein>
    <recommendedName>
        <fullName evidence="1">Methylene-tetrahydrofolate reductase C-terminal-like domain-containing protein</fullName>
    </recommendedName>
</protein>
<dbReference type="AlphaFoldDB" id="X1KDA6"/>
<gene>
    <name evidence="2" type="ORF">S03H2_70204</name>
</gene>
<evidence type="ECO:0000259" key="1">
    <source>
        <dbReference type="Pfam" id="PF12225"/>
    </source>
</evidence>
<accession>X1KDA6</accession>
<dbReference type="Pfam" id="PF12225">
    <property type="entry name" value="DUF5981"/>
    <property type="match status" value="1"/>
</dbReference>
<dbReference type="InterPro" id="IPR022026">
    <property type="entry name" value="DUF5981"/>
</dbReference>
<evidence type="ECO:0000313" key="2">
    <source>
        <dbReference type="EMBL" id="GAH91615.1"/>
    </source>
</evidence>
<feature type="domain" description="Methylene-tetrahydrofolate reductase C-terminal-like" evidence="1">
    <location>
        <begin position="28"/>
        <end position="123"/>
    </location>
</feature>
<proteinExistence type="predicted"/>
<dbReference type="EMBL" id="BARU01046587">
    <property type="protein sequence ID" value="GAH91615.1"/>
    <property type="molecule type" value="Genomic_DNA"/>
</dbReference>
<organism evidence="2">
    <name type="scientific">marine sediment metagenome</name>
    <dbReference type="NCBI Taxonomy" id="412755"/>
    <lineage>
        <taxon>unclassified sequences</taxon>
        <taxon>metagenomes</taxon>
        <taxon>ecological metagenomes</taxon>
    </lineage>
</organism>
<name>X1KDA6_9ZZZZ</name>
<sequence>FSPSRSAGNPWEDEFHQEAELFPEIPVFPAQNTHFMGAEEREEGILEERCAGCGDCILALTGGICPVARCAKGLLNGPCGGSENGKCEVDPERDCAWALIYEQLKQRGKLQLLDEIRPPKDYQLSG</sequence>
<feature type="non-terminal residue" evidence="2">
    <location>
        <position position="1"/>
    </location>
</feature>